<dbReference type="FunFam" id="3.40.50.10860:FF:000005">
    <property type="entry name" value="C-1-tetrahydrofolate synthase, cytoplasmic, putative"/>
    <property type="match status" value="1"/>
</dbReference>
<keyword evidence="3 12" id="KW-0554">One-carbon metabolism</keyword>
<comment type="function">
    <text evidence="12">Catalyzes the oxidation of 5,10-methylenetetrahydrofolate to 5,10-methenyltetrahydrofolate and then the hydrolysis of 5,10-methenyltetrahydrofolate to 10-formyltetrahydrofolate.</text>
</comment>
<evidence type="ECO:0000256" key="12">
    <source>
        <dbReference type="HAMAP-Rule" id="MF_01576"/>
    </source>
</evidence>
<feature type="domain" description="Tetrahydrofolate dehydrogenase/cyclohydrolase NAD(P)-binding" evidence="14">
    <location>
        <begin position="140"/>
        <end position="280"/>
    </location>
</feature>
<dbReference type="PANTHER" id="PTHR48099">
    <property type="entry name" value="C-1-TETRAHYDROFOLATE SYNTHASE, CYTOPLASMIC-RELATED"/>
    <property type="match status" value="1"/>
</dbReference>
<dbReference type="PROSITE" id="PS00766">
    <property type="entry name" value="THF_DHG_CYH_1"/>
    <property type="match status" value="1"/>
</dbReference>
<dbReference type="SUPFAM" id="SSF51735">
    <property type="entry name" value="NAD(P)-binding Rossmann-fold domains"/>
    <property type="match status" value="1"/>
</dbReference>
<evidence type="ECO:0000256" key="7">
    <source>
        <dbReference type="ARBA" id="ARBA00022857"/>
    </source>
</evidence>
<comment type="catalytic activity">
    <reaction evidence="12">
        <text>(6R)-5,10-methenyltetrahydrofolate + H2O = (6R)-10-formyltetrahydrofolate + H(+)</text>
        <dbReference type="Rhea" id="RHEA:23700"/>
        <dbReference type="ChEBI" id="CHEBI:15377"/>
        <dbReference type="ChEBI" id="CHEBI:15378"/>
        <dbReference type="ChEBI" id="CHEBI:57455"/>
        <dbReference type="ChEBI" id="CHEBI:195366"/>
        <dbReference type="EC" id="3.5.4.9"/>
    </reaction>
</comment>
<keyword evidence="7 12" id="KW-0521">NADP</keyword>
<evidence type="ECO:0000256" key="4">
    <source>
        <dbReference type="ARBA" id="ARBA00022605"/>
    </source>
</evidence>
<dbReference type="InterPro" id="IPR046346">
    <property type="entry name" value="Aminoacid_DH-like_N_sf"/>
</dbReference>
<comment type="pathway">
    <text evidence="1 12">One-carbon metabolism; tetrahydrofolate interconversion.</text>
</comment>
<evidence type="ECO:0000259" key="13">
    <source>
        <dbReference type="Pfam" id="PF00763"/>
    </source>
</evidence>
<dbReference type="InterPro" id="IPR000672">
    <property type="entry name" value="THF_DH/CycHdrlase"/>
</dbReference>
<dbReference type="Pfam" id="PF02882">
    <property type="entry name" value="THF_DHG_CYH_C"/>
    <property type="match status" value="1"/>
</dbReference>
<dbReference type="AlphaFoldDB" id="A0A1F4S6W9"/>
<keyword evidence="11 12" id="KW-0511">Multifunctional enzyme</keyword>
<comment type="subunit">
    <text evidence="2 12">Homodimer.</text>
</comment>
<dbReference type="FunFam" id="3.40.50.720:FF:000006">
    <property type="entry name" value="Bifunctional protein FolD"/>
    <property type="match status" value="1"/>
</dbReference>
<dbReference type="GO" id="GO:0000105">
    <property type="term" value="P:L-histidine biosynthetic process"/>
    <property type="evidence" value="ECO:0007669"/>
    <property type="project" value="UniProtKB-KW"/>
</dbReference>
<dbReference type="InterPro" id="IPR020867">
    <property type="entry name" value="THF_DH/CycHdrlase_CS"/>
</dbReference>
<evidence type="ECO:0000259" key="14">
    <source>
        <dbReference type="Pfam" id="PF02882"/>
    </source>
</evidence>
<keyword evidence="6 12" id="KW-0378">Hydrolase</keyword>
<dbReference type="GO" id="GO:0005829">
    <property type="term" value="C:cytosol"/>
    <property type="evidence" value="ECO:0007669"/>
    <property type="project" value="TreeGrafter"/>
</dbReference>
<keyword evidence="8 12" id="KW-0560">Oxidoreductase</keyword>
<dbReference type="GO" id="GO:0035999">
    <property type="term" value="P:tetrahydrofolate interconversion"/>
    <property type="evidence" value="ECO:0007669"/>
    <property type="project" value="UniProtKB-UniRule"/>
</dbReference>
<accession>A0A1F4S6W9</accession>
<gene>
    <name evidence="12" type="primary">folD</name>
    <name evidence="15" type="ORF">A2290_02860</name>
</gene>
<keyword evidence="5 12" id="KW-0658">Purine biosynthesis</keyword>
<dbReference type="GO" id="GO:0006164">
    <property type="term" value="P:purine nucleotide biosynthetic process"/>
    <property type="evidence" value="ECO:0007669"/>
    <property type="project" value="UniProtKB-KW"/>
</dbReference>
<evidence type="ECO:0000256" key="11">
    <source>
        <dbReference type="ARBA" id="ARBA00023268"/>
    </source>
</evidence>
<dbReference type="InterPro" id="IPR020631">
    <property type="entry name" value="THF_DH/CycHdrlase_NAD-bd_dom"/>
</dbReference>
<dbReference type="EC" id="1.5.1.5" evidence="12"/>
<dbReference type="PRINTS" id="PR00085">
    <property type="entry name" value="THFDHDRGNASE"/>
</dbReference>
<dbReference type="PANTHER" id="PTHR48099:SF5">
    <property type="entry name" value="C-1-TETRAHYDROFOLATE SYNTHASE, CYTOPLASMIC"/>
    <property type="match status" value="1"/>
</dbReference>
<dbReference type="EMBL" id="MEUA01000012">
    <property type="protein sequence ID" value="OGC16178.1"/>
    <property type="molecule type" value="Genomic_DNA"/>
</dbReference>
<feature type="binding site" evidence="12">
    <location>
        <begin position="166"/>
        <end position="168"/>
    </location>
    <ligand>
        <name>NADP(+)</name>
        <dbReference type="ChEBI" id="CHEBI:58349"/>
    </ligand>
</feature>
<comment type="caution">
    <text evidence="15">The sequence shown here is derived from an EMBL/GenBank/DDBJ whole genome shotgun (WGS) entry which is preliminary data.</text>
</comment>
<dbReference type="NCBIfam" id="NF010783">
    <property type="entry name" value="PRK14186.1"/>
    <property type="match status" value="1"/>
</dbReference>
<dbReference type="GO" id="GO:0004488">
    <property type="term" value="F:methylenetetrahydrofolate dehydrogenase (NADP+) activity"/>
    <property type="evidence" value="ECO:0007669"/>
    <property type="project" value="UniProtKB-UniRule"/>
</dbReference>
<comment type="catalytic activity">
    <reaction evidence="12">
        <text>(6R)-5,10-methylene-5,6,7,8-tetrahydrofolate + NADP(+) = (6R)-5,10-methenyltetrahydrofolate + NADPH</text>
        <dbReference type="Rhea" id="RHEA:22812"/>
        <dbReference type="ChEBI" id="CHEBI:15636"/>
        <dbReference type="ChEBI" id="CHEBI:57455"/>
        <dbReference type="ChEBI" id="CHEBI:57783"/>
        <dbReference type="ChEBI" id="CHEBI:58349"/>
        <dbReference type="EC" id="1.5.1.5"/>
    </reaction>
</comment>
<protein>
    <recommendedName>
        <fullName evidence="12">Bifunctional protein FolD</fullName>
    </recommendedName>
    <domain>
        <recommendedName>
            <fullName evidence="12">Methylenetetrahydrofolate dehydrogenase</fullName>
            <ecNumber evidence="12">1.5.1.5</ecNumber>
        </recommendedName>
    </domain>
    <domain>
        <recommendedName>
            <fullName evidence="12">Methenyltetrahydrofolate cyclohydrolase</fullName>
            <ecNumber evidence="12">3.5.4.9</ecNumber>
        </recommendedName>
    </domain>
</protein>
<organism evidence="15 16">
    <name type="scientific">candidate division WOR-1 bacterium RIFOXYB2_FULL_36_35</name>
    <dbReference type="NCBI Taxonomy" id="1802578"/>
    <lineage>
        <taxon>Bacteria</taxon>
        <taxon>Bacillati</taxon>
        <taxon>Saganbacteria</taxon>
    </lineage>
</organism>
<evidence type="ECO:0000256" key="2">
    <source>
        <dbReference type="ARBA" id="ARBA00011738"/>
    </source>
</evidence>
<keyword evidence="9 12" id="KW-0368">Histidine biosynthesis</keyword>
<comment type="caution">
    <text evidence="12">Lacks conserved residue(s) required for the propagation of feature annotation.</text>
</comment>
<dbReference type="Proteomes" id="UP000177905">
    <property type="component" value="Unassembled WGS sequence"/>
</dbReference>
<dbReference type="HAMAP" id="MF_01576">
    <property type="entry name" value="THF_DHG_CYH"/>
    <property type="match status" value="1"/>
</dbReference>
<evidence type="ECO:0000256" key="5">
    <source>
        <dbReference type="ARBA" id="ARBA00022755"/>
    </source>
</evidence>
<reference evidence="15 16" key="1">
    <citation type="journal article" date="2016" name="Nat. Commun.">
        <title>Thousands of microbial genomes shed light on interconnected biogeochemical processes in an aquifer system.</title>
        <authorList>
            <person name="Anantharaman K."/>
            <person name="Brown C.T."/>
            <person name="Hug L.A."/>
            <person name="Sharon I."/>
            <person name="Castelle C.J."/>
            <person name="Probst A.J."/>
            <person name="Thomas B.C."/>
            <person name="Singh A."/>
            <person name="Wilkins M.J."/>
            <person name="Karaoz U."/>
            <person name="Brodie E.L."/>
            <person name="Williams K.H."/>
            <person name="Hubbard S.S."/>
            <person name="Banfield J.F."/>
        </authorList>
    </citation>
    <scope>NUCLEOTIDE SEQUENCE [LARGE SCALE GENOMIC DNA]</scope>
</reference>
<dbReference type="Gene3D" id="3.40.50.720">
    <property type="entry name" value="NAD(P)-binding Rossmann-like Domain"/>
    <property type="match status" value="1"/>
</dbReference>
<dbReference type="InterPro" id="IPR036291">
    <property type="entry name" value="NAD(P)-bd_dom_sf"/>
</dbReference>
<evidence type="ECO:0000256" key="6">
    <source>
        <dbReference type="ARBA" id="ARBA00022801"/>
    </source>
</evidence>
<dbReference type="CDD" id="cd01080">
    <property type="entry name" value="NAD_bind_m-THF_DH_Cyclohyd"/>
    <property type="match status" value="1"/>
</dbReference>
<dbReference type="InterPro" id="IPR020630">
    <property type="entry name" value="THF_DH/CycHdrlase_cat_dom"/>
</dbReference>
<dbReference type="UniPathway" id="UPA00193"/>
<dbReference type="SUPFAM" id="SSF53223">
    <property type="entry name" value="Aminoacid dehydrogenase-like, N-terminal domain"/>
    <property type="match status" value="1"/>
</dbReference>
<evidence type="ECO:0000256" key="8">
    <source>
        <dbReference type="ARBA" id="ARBA00023002"/>
    </source>
</evidence>
<evidence type="ECO:0000313" key="15">
    <source>
        <dbReference type="EMBL" id="OGC16178.1"/>
    </source>
</evidence>
<evidence type="ECO:0000256" key="3">
    <source>
        <dbReference type="ARBA" id="ARBA00022563"/>
    </source>
</evidence>
<name>A0A1F4S6W9_UNCSA</name>
<evidence type="ECO:0000313" key="16">
    <source>
        <dbReference type="Proteomes" id="UP000177905"/>
    </source>
</evidence>
<dbReference type="PROSITE" id="PS00767">
    <property type="entry name" value="THF_DHG_CYH_2"/>
    <property type="match status" value="1"/>
</dbReference>
<feature type="domain" description="Tetrahydrofolate dehydrogenase/cyclohydrolase catalytic" evidence="13">
    <location>
        <begin position="5"/>
        <end position="120"/>
    </location>
</feature>
<evidence type="ECO:0000256" key="1">
    <source>
        <dbReference type="ARBA" id="ARBA00004777"/>
    </source>
</evidence>
<proteinExistence type="inferred from homology"/>
<dbReference type="Pfam" id="PF00763">
    <property type="entry name" value="THF_DHG_CYH"/>
    <property type="match status" value="1"/>
</dbReference>
<dbReference type="GO" id="GO:0004477">
    <property type="term" value="F:methenyltetrahydrofolate cyclohydrolase activity"/>
    <property type="evidence" value="ECO:0007669"/>
    <property type="project" value="UniProtKB-UniRule"/>
</dbReference>
<keyword evidence="10 12" id="KW-0486">Methionine biosynthesis</keyword>
<keyword evidence="4 12" id="KW-0028">Amino-acid biosynthesis</keyword>
<comment type="similarity">
    <text evidence="12">Belongs to the tetrahydrofolate dehydrogenase/cyclohydrolase family.</text>
</comment>
<sequence length="284" mass="30345">MSQIIDGKGIALKLRDVLSVEVEKLKREKGVAPKLCVILVGDDPASQLYVRNKEKGCIAAGIDSETLRFPFNIKENELISVVEELNSDKSVHGILVQLPLPVGVNEKKVLEKILPQKDVDGFHIENLGRLFRGEAPLFVPCTPKGVMELILSTGVDISGKEAVVVGRSNIVGKPMAILLLNAHATVTICHSRTKNLGDVVRRGDIVVAAVGKANIITGEMIKLGAIVIDVGMNRVGDRFCGDVDFDSVKGKASFVTPVPGGVGPMTIAMLLRNVVEGAKRTISG</sequence>
<dbReference type="GO" id="GO:0009086">
    <property type="term" value="P:methionine biosynthetic process"/>
    <property type="evidence" value="ECO:0007669"/>
    <property type="project" value="UniProtKB-KW"/>
</dbReference>
<dbReference type="EC" id="3.5.4.9" evidence="12"/>
<evidence type="ECO:0000256" key="9">
    <source>
        <dbReference type="ARBA" id="ARBA00023102"/>
    </source>
</evidence>
<evidence type="ECO:0000256" key="10">
    <source>
        <dbReference type="ARBA" id="ARBA00023167"/>
    </source>
</evidence>
<dbReference type="Gene3D" id="3.40.50.10860">
    <property type="entry name" value="Leucine Dehydrogenase, chain A, domain 1"/>
    <property type="match status" value="1"/>
</dbReference>